<evidence type="ECO:0000313" key="4">
    <source>
        <dbReference type="Proteomes" id="UP000635726"/>
    </source>
</evidence>
<gene>
    <name evidence="3" type="ORF">GCM10008939_32660</name>
</gene>
<feature type="domain" description="PDZ" evidence="2">
    <location>
        <begin position="119"/>
        <end position="187"/>
    </location>
</feature>
<dbReference type="Gene3D" id="3.90.226.10">
    <property type="entry name" value="2-enoyl-CoA Hydratase, Chain A, domain 1"/>
    <property type="match status" value="1"/>
</dbReference>
<evidence type="ECO:0000313" key="3">
    <source>
        <dbReference type="EMBL" id="GGJ86223.1"/>
    </source>
</evidence>
<reference evidence="3" key="2">
    <citation type="submission" date="2020-09" db="EMBL/GenBank/DDBJ databases">
        <authorList>
            <person name="Sun Q."/>
            <person name="Ohkuma M."/>
        </authorList>
    </citation>
    <scope>NUCLEOTIDE SEQUENCE</scope>
    <source>
        <strain evidence="3">JCM 14371</strain>
    </source>
</reference>
<feature type="signal peptide" evidence="1">
    <location>
        <begin position="1"/>
        <end position="26"/>
    </location>
</feature>
<dbReference type="InterPro" id="IPR029045">
    <property type="entry name" value="ClpP/crotonase-like_dom_sf"/>
</dbReference>
<dbReference type="Gene3D" id="2.30.42.10">
    <property type="match status" value="1"/>
</dbReference>
<dbReference type="GO" id="GO:0004175">
    <property type="term" value="F:endopeptidase activity"/>
    <property type="evidence" value="ECO:0007669"/>
    <property type="project" value="TreeGrafter"/>
</dbReference>
<dbReference type="InterPro" id="IPR036034">
    <property type="entry name" value="PDZ_sf"/>
</dbReference>
<reference evidence="3" key="1">
    <citation type="journal article" date="2014" name="Int. J. Syst. Evol. Microbiol.">
        <title>Complete genome sequence of Corynebacterium casei LMG S-19264T (=DSM 44701T), isolated from a smear-ripened cheese.</title>
        <authorList>
            <consortium name="US DOE Joint Genome Institute (JGI-PGF)"/>
            <person name="Walter F."/>
            <person name="Albersmeier A."/>
            <person name="Kalinowski J."/>
            <person name="Ruckert C."/>
        </authorList>
    </citation>
    <scope>NUCLEOTIDE SEQUENCE</scope>
    <source>
        <strain evidence="3">JCM 14371</strain>
    </source>
</reference>
<protein>
    <submittedName>
        <fullName evidence="3">Peptidase S41</fullName>
    </submittedName>
</protein>
<dbReference type="AlphaFoldDB" id="A0A917PPH0"/>
<dbReference type="PROSITE" id="PS50106">
    <property type="entry name" value="PDZ"/>
    <property type="match status" value="1"/>
</dbReference>
<feature type="chain" id="PRO_5037679789" evidence="1">
    <location>
        <begin position="27"/>
        <end position="439"/>
    </location>
</feature>
<proteinExistence type="predicted"/>
<dbReference type="SMART" id="SM00245">
    <property type="entry name" value="TSPc"/>
    <property type="match status" value="1"/>
</dbReference>
<comment type="caution">
    <text evidence="3">The sequence shown here is derived from an EMBL/GenBank/DDBJ whole genome shotgun (WGS) entry which is preliminary data.</text>
</comment>
<dbReference type="SUPFAM" id="SSF52096">
    <property type="entry name" value="ClpP/crotonase"/>
    <property type="match status" value="1"/>
</dbReference>
<dbReference type="Pfam" id="PF03572">
    <property type="entry name" value="Peptidase_S41"/>
    <property type="match status" value="1"/>
</dbReference>
<dbReference type="SMART" id="SM00228">
    <property type="entry name" value="PDZ"/>
    <property type="match status" value="1"/>
</dbReference>
<keyword evidence="1" id="KW-0732">Signal</keyword>
<accession>A0A917PPH0</accession>
<dbReference type="GO" id="GO:0008236">
    <property type="term" value="F:serine-type peptidase activity"/>
    <property type="evidence" value="ECO:0007669"/>
    <property type="project" value="InterPro"/>
</dbReference>
<dbReference type="InterPro" id="IPR001478">
    <property type="entry name" value="PDZ"/>
</dbReference>
<dbReference type="SUPFAM" id="SSF50156">
    <property type="entry name" value="PDZ domain-like"/>
    <property type="match status" value="1"/>
</dbReference>
<dbReference type="PANTHER" id="PTHR32060:SF30">
    <property type="entry name" value="CARBOXY-TERMINAL PROCESSING PROTEASE CTPA"/>
    <property type="match status" value="1"/>
</dbReference>
<sequence length="439" mass="46540">MPPLRFAAPLLRGLLAGLTLSGPALASPATDLFQKASSLLLGEYYGWSTTDRPALVQQYRTVLDARCAPLGDTCDYSEGRAVVKDMLAQLHDEHTGIRDAEGAERLREVQEDLTVPRTGLRVTRTPLGLLVVGVLPGSPADTAGLHRFDLVTQVNGSVTAGDSADPIAFVRLERQGNPVTLRVQQPGQPPRDLNVPTAPLKARDVPVLGWRDVPGGRVAVIQYPTFLPGDSADLFRRALAQAQAGGAAALVVDLRANGGGRLDQCVQAASVFRPAYYQARTPQPGRPADTAPVTSTEYAAYDGQAMPGSSVRHLLDRPGGDLRGLWHGPAAVLIDASTASCAEVFGYFAHQAGALLVGEPSRGVMNSGVYFYPLPDHGVMSVTSLRAYDLGGNPLPDHLQPDLPVTPDLEALTVRGEDRQLQAALAALQGRLGTAVRQP</sequence>
<keyword evidence="4" id="KW-1185">Reference proteome</keyword>
<dbReference type="Proteomes" id="UP000635726">
    <property type="component" value="Unassembled WGS sequence"/>
</dbReference>
<name>A0A917PPH0_9DEIO</name>
<dbReference type="GO" id="GO:0006508">
    <property type="term" value="P:proteolysis"/>
    <property type="evidence" value="ECO:0007669"/>
    <property type="project" value="InterPro"/>
</dbReference>
<dbReference type="EMBL" id="BMOE01000015">
    <property type="protein sequence ID" value="GGJ86223.1"/>
    <property type="molecule type" value="Genomic_DNA"/>
</dbReference>
<dbReference type="RefSeq" id="WP_229671095.1">
    <property type="nucleotide sequence ID" value="NZ_BMOE01000015.1"/>
</dbReference>
<dbReference type="GO" id="GO:0007165">
    <property type="term" value="P:signal transduction"/>
    <property type="evidence" value="ECO:0007669"/>
    <property type="project" value="TreeGrafter"/>
</dbReference>
<dbReference type="PANTHER" id="PTHR32060">
    <property type="entry name" value="TAIL-SPECIFIC PROTEASE"/>
    <property type="match status" value="1"/>
</dbReference>
<evidence type="ECO:0000256" key="1">
    <source>
        <dbReference type="SAM" id="SignalP"/>
    </source>
</evidence>
<evidence type="ECO:0000259" key="2">
    <source>
        <dbReference type="PROSITE" id="PS50106"/>
    </source>
</evidence>
<organism evidence="3 4">
    <name type="scientific">Deinococcus aquiradiocola</name>
    <dbReference type="NCBI Taxonomy" id="393059"/>
    <lineage>
        <taxon>Bacteria</taxon>
        <taxon>Thermotogati</taxon>
        <taxon>Deinococcota</taxon>
        <taxon>Deinococci</taxon>
        <taxon>Deinococcales</taxon>
        <taxon>Deinococcaceae</taxon>
        <taxon>Deinococcus</taxon>
    </lineage>
</organism>
<dbReference type="GO" id="GO:0030288">
    <property type="term" value="C:outer membrane-bounded periplasmic space"/>
    <property type="evidence" value="ECO:0007669"/>
    <property type="project" value="TreeGrafter"/>
</dbReference>
<dbReference type="InterPro" id="IPR005151">
    <property type="entry name" value="Tail-specific_protease"/>
</dbReference>